<dbReference type="Gene3D" id="2.10.25.160">
    <property type="entry name" value="Granulin"/>
    <property type="match status" value="1"/>
</dbReference>
<reference evidence="6" key="3">
    <citation type="submission" date="2025-09" db="UniProtKB">
        <authorList>
            <consortium name="Ensembl"/>
        </authorList>
    </citation>
    <scope>IDENTIFICATION</scope>
</reference>
<dbReference type="FunFam" id="2.10.25.160:FF:000001">
    <property type="entry name" value="Granulin precursor"/>
    <property type="match status" value="1"/>
</dbReference>
<dbReference type="Proteomes" id="UP000265080">
    <property type="component" value="Chromosome 14"/>
</dbReference>
<evidence type="ECO:0000256" key="3">
    <source>
        <dbReference type="ARBA" id="ARBA00022525"/>
    </source>
</evidence>
<evidence type="ECO:0000256" key="4">
    <source>
        <dbReference type="ARBA" id="ARBA00023157"/>
    </source>
</evidence>
<sequence length="56" mass="6010">VTLYKSACPDGSTCCKTKEGDWACCPLPEAVCCEDFVHCCPKGKKCNLVALRALLS</sequence>
<dbReference type="SMART" id="SM00277">
    <property type="entry name" value="GRAN"/>
    <property type="match status" value="1"/>
</dbReference>
<dbReference type="GeneTree" id="ENSGT00470000042293"/>
<evidence type="ECO:0000256" key="2">
    <source>
        <dbReference type="ARBA" id="ARBA00010093"/>
    </source>
</evidence>
<evidence type="ECO:0000313" key="6">
    <source>
        <dbReference type="Ensembl" id="ENSAPEP00000029092.1"/>
    </source>
</evidence>
<dbReference type="PANTHER" id="PTHR12274:SF3">
    <property type="entry name" value="PROGRANULIN"/>
    <property type="match status" value="1"/>
</dbReference>
<comment type="subcellular location">
    <subcellularLocation>
        <location evidence="1">Secreted</location>
    </subcellularLocation>
</comment>
<accession>A0A3P8U1B6</accession>
<dbReference type="InterPro" id="IPR000118">
    <property type="entry name" value="Granulin"/>
</dbReference>
<evidence type="ECO:0000256" key="1">
    <source>
        <dbReference type="ARBA" id="ARBA00004613"/>
    </source>
</evidence>
<protein>
    <submittedName>
        <fullName evidence="6">Granulin a</fullName>
    </submittedName>
</protein>
<keyword evidence="7" id="KW-1185">Reference proteome</keyword>
<dbReference type="Pfam" id="PF00396">
    <property type="entry name" value="Granulin"/>
    <property type="match status" value="1"/>
</dbReference>
<reference evidence="6 7" key="1">
    <citation type="submission" date="2018-03" db="EMBL/GenBank/DDBJ databases">
        <title>Finding Nemo's genes: A chromosome-scale reference assembly of the genome of the orange clownfish Amphiprion percula.</title>
        <authorList>
            <person name="Lehmann R."/>
        </authorList>
    </citation>
    <scope>NUCLEOTIDE SEQUENCE</scope>
</reference>
<dbReference type="Ensembl" id="ENSAPET00000029863.1">
    <property type="protein sequence ID" value="ENSAPEP00000029092.1"/>
    <property type="gene ID" value="ENSAPEG00000020607.1"/>
</dbReference>
<dbReference type="SUPFAM" id="SSF57277">
    <property type="entry name" value="Granulin repeat"/>
    <property type="match status" value="1"/>
</dbReference>
<comment type="similarity">
    <text evidence="2">Belongs to the granulin family.</text>
</comment>
<reference evidence="6" key="2">
    <citation type="submission" date="2025-08" db="UniProtKB">
        <authorList>
            <consortium name="Ensembl"/>
        </authorList>
    </citation>
    <scope>IDENTIFICATION</scope>
</reference>
<keyword evidence="3" id="KW-0964">Secreted</keyword>
<dbReference type="AlphaFoldDB" id="A0A3P8U1B6"/>
<keyword evidence="4" id="KW-1015">Disulfide bond</keyword>
<dbReference type="PANTHER" id="PTHR12274">
    <property type="entry name" value="GRANULIN"/>
    <property type="match status" value="1"/>
</dbReference>
<organism evidence="6 7">
    <name type="scientific">Amphiprion percula</name>
    <name type="common">Orange clownfish</name>
    <name type="synonym">Lutjanus percula</name>
    <dbReference type="NCBI Taxonomy" id="161767"/>
    <lineage>
        <taxon>Eukaryota</taxon>
        <taxon>Metazoa</taxon>
        <taxon>Chordata</taxon>
        <taxon>Craniata</taxon>
        <taxon>Vertebrata</taxon>
        <taxon>Euteleostomi</taxon>
        <taxon>Actinopterygii</taxon>
        <taxon>Neopterygii</taxon>
        <taxon>Teleostei</taxon>
        <taxon>Neoteleostei</taxon>
        <taxon>Acanthomorphata</taxon>
        <taxon>Ovalentaria</taxon>
        <taxon>Pomacentridae</taxon>
        <taxon>Amphiprion</taxon>
    </lineage>
</organism>
<evidence type="ECO:0000313" key="7">
    <source>
        <dbReference type="Proteomes" id="UP000265080"/>
    </source>
</evidence>
<evidence type="ECO:0000259" key="5">
    <source>
        <dbReference type="PROSITE" id="PS00799"/>
    </source>
</evidence>
<dbReference type="InterPro" id="IPR037277">
    <property type="entry name" value="Granulin_sf"/>
</dbReference>
<dbReference type="InterPro" id="IPR039036">
    <property type="entry name" value="Granulin_fam"/>
</dbReference>
<feature type="domain" description="Granulins" evidence="5">
    <location>
        <begin position="33"/>
        <end position="46"/>
    </location>
</feature>
<name>A0A3P8U1B6_AMPPE</name>
<dbReference type="GO" id="GO:0005576">
    <property type="term" value="C:extracellular region"/>
    <property type="evidence" value="ECO:0007669"/>
    <property type="project" value="UniProtKB-SubCell"/>
</dbReference>
<proteinExistence type="inferred from homology"/>
<dbReference type="PROSITE" id="PS00799">
    <property type="entry name" value="GRANULINS"/>
    <property type="match status" value="1"/>
</dbReference>